<dbReference type="AlphaFoldDB" id="A0A919RIF7"/>
<reference evidence="1" key="1">
    <citation type="submission" date="2021-01" db="EMBL/GenBank/DDBJ databases">
        <title>Whole genome shotgun sequence of Sinosporangium siamense NBRC 109515.</title>
        <authorList>
            <person name="Komaki H."/>
            <person name="Tamura T."/>
        </authorList>
    </citation>
    <scope>NUCLEOTIDE SEQUENCE</scope>
    <source>
        <strain evidence="1">NBRC 109515</strain>
    </source>
</reference>
<dbReference type="EMBL" id="BOOW01000016">
    <property type="protein sequence ID" value="GII92439.1"/>
    <property type="molecule type" value="Genomic_DNA"/>
</dbReference>
<protein>
    <submittedName>
        <fullName evidence="1">Uncharacterized protein</fullName>
    </submittedName>
</protein>
<comment type="caution">
    <text evidence="1">The sequence shown here is derived from an EMBL/GenBank/DDBJ whole genome shotgun (WGS) entry which is preliminary data.</text>
</comment>
<organism evidence="1 2">
    <name type="scientific">Sinosporangium siamense</name>
    <dbReference type="NCBI Taxonomy" id="1367973"/>
    <lineage>
        <taxon>Bacteria</taxon>
        <taxon>Bacillati</taxon>
        <taxon>Actinomycetota</taxon>
        <taxon>Actinomycetes</taxon>
        <taxon>Streptosporangiales</taxon>
        <taxon>Streptosporangiaceae</taxon>
        <taxon>Sinosporangium</taxon>
    </lineage>
</organism>
<proteinExistence type="predicted"/>
<name>A0A919RIF7_9ACTN</name>
<gene>
    <name evidence="1" type="ORF">Ssi02_26700</name>
</gene>
<evidence type="ECO:0000313" key="1">
    <source>
        <dbReference type="EMBL" id="GII92439.1"/>
    </source>
</evidence>
<evidence type="ECO:0000313" key="2">
    <source>
        <dbReference type="Proteomes" id="UP000606172"/>
    </source>
</evidence>
<sequence length="55" mass="6637">MLSDRVIRSKNPLRRRRHKKLAQRYLRILMEELSVLQLSGRMLNRPPTQRAPIDQ</sequence>
<keyword evidence="2" id="KW-1185">Reference proteome</keyword>
<accession>A0A919RIF7</accession>
<dbReference type="Proteomes" id="UP000606172">
    <property type="component" value="Unassembled WGS sequence"/>
</dbReference>